<dbReference type="Proteomes" id="UP000287823">
    <property type="component" value="Unassembled WGS sequence"/>
</dbReference>
<accession>A0A432WLF9</accession>
<keyword evidence="2" id="KW-1185">Reference proteome</keyword>
<dbReference type="AlphaFoldDB" id="A0A432WLF9"/>
<protein>
    <submittedName>
        <fullName evidence="1">Uncharacterized protein</fullName>
    </submittedName>
</protein>
<organism evidence="1 2">
    <name type="scientific">Aliidiomarina soli</name>
    <dbReference type="NCBI Taxonomy" id="1928574"/>
    <lineage>
        <taxon>Bacteria</taxon>
        <taxon>Pseudomonadati</taxon>
        <taxon>Pseudomonadota</taxon>
        <taxon>Gammaproteobacteria</taxon>
        <taxon>Alteromonadales</taxon>
        <taxon>Idiomarinaceae</taxon>
        <taxon>Aliidiomarina</taxon>
    </lineage>
</organism>
<comment type="caution">
    <text evidence="1">The sequence shown here is derived from an EMBL/GenBank/DDBJ whole genome shotgun (WGS) entry which is preliminary data.</text>
</comment>
<evidence type="ECO:0000313" key="2">
    <source>
        <dbReference type="Proteomes" id="UP000287823"/>
    </source>
</evidence>
<gene>
    <name evidence="1" type="ORF">CWE14_00920</name>
</gene>
<proteinExistence type="predicted"/>
<evidence type="ECO:0000313" key="1">
    <source>
        <dbReference type="EMBL" id="RUO34594.1"/>
    </source>
</evidence>
<name>A0A432WLF9_9GAMM</name>
<reference evidence="1 2" key="1">
    <citation type="journal article" date="2011" name="Front. Microbiol.">
        <title>Genomic signatures of strain selection and enhancement in Bacillus atrophaeus var. globigii, a historical biowarfare simulant.</title>
        <authorList>
            <person name="Gibbons H.S."/>
            <person name="Broomall S.M."/>
            <person name="McNew L.A."/>
            <person name="Daligault H."/>
            <person name="Chapman C."/>
            <person name="Bruce D."/>
            <person name="Karavis M."/>
            <person name="Krepps M."/>
            <person name="McGregor P.A."/>
            <person name="Hong C."/>
            <person name="Park K.H."/>
            <person name="Akmal A."/>
            <person name="Feldman A."/>
            <person name="Lin J.S."/>
            <person name="Chang W.E."/>
            <person name="Higgs B.W."/>
            <person name="Demirev P."/>
            <person name="Lindquist J."/>
            <person name="Liem A."/>
            <person name="Fochler E."/>
            <person name="Read T.D."/>
            <person name="Tapia R."/>
            <person name="Johnson S."/>
            <person name="Bishop-Lilly K.A."/>
            <person name="Detter C."/>
            <person name="Han C."/>
            <person name="Sozhamannan S."/>
            <person name="Rosenzweig C.N."/>
            <person name="Skowronski E.W."/>
        </authorList>
    </citation>
    <scope>NUCLEOTIDE SEQUENCE [LARGE SCALE GENOMIC DNA]</scope>
    <source>
        <strain evidence="1 2">Y4G10-17</strain>
    </source>
</reference>
<dbReference type="RefSeq" id="WP_126797659.1">
    <property type="nucleotide sequence ID" value="NZ_PIPO01000001.1"/>
</dbReference>
<dbReference type="EMBL" id="PIPO01000001">
    <property type="protein sequence ID" value="RUO34594.1"/>
    <property type="molecule type" value="Genomic_DNA"/>
</dbReference>
<sequence>MVTSANKGQALIALLLCVMGLFFGLLAVTELGQRAQRQTHIQQVADHATEAFAIVVARDLNFKAVTNRAALANQVAIAQLVGLSSYLAMLNETTRNSALVTSWIPYLNAVMTRLAQTLQQIQQPFNRAVQGLIQAEVLLIQLLSSSQLLFHAAAAATALQTSQQIVEGTDERLQLVLLNHATLPDFAYSWVTYQHRDALASYYQPLLQQSRDGFSERRSYRWFGIGGAVSARFDKWGGTELVATHNLRLHVQAIDVATLRVRLGPFRRYTVPVGTGGSYAGARPPVSGYVAPTAFGGAYAARGALSRNTALRSRRLSQSLTMPALYRVHSHNDWPRMTLVVREREASDPLQPFAIARAQVRYQRPTELWPRRDRLTERSNLLNALWQARLVPVSIAEQWLLEQQV</sequence>